<feature type="region of interest" description="Disordered" evidence="1">
    <location>
        <begin position="1"/>
        <end position="117"/>
    </location>
</feature>
<comment type="caution">
    <text evidence="2">The sequence shown here is derived from an EMBL/GenBank/DDBJ whole genome shotgun (WGS) entry which is preliminary data.</text>
</comment>
<keyword evidence="3" id="KW-1185">Reference proteome</keyword>
<feature type="compositionally biased region" description="Polar residues" evidence="1">
    <location>
        <begin position="93"/>
        <end position="108"/>
    </location>
</feature>
<dbReference type="EMBL" id="JAWDJX010000060">
    <property type="protein sequence ID" value="KAK3047575.1"/>
    <property type="molecule type" value="Genomic_DNA"/>
</dbReference>
<feature type="region of interest" description="Disordered" evidence="1">
    <location>
        <begin position="660"/>
        <end position="732"/>
    </location>
</feature>
<evidence type="ECO:0000313" key="2">
    <source>
        <dbReference type="EMBL" id="KAK3047575.1"/>
    </source>
</evidence>
<name>A0AAJ0DCJ2_9PEZI</name>
<feature type="compositionally biased region" description="Pro residues" evidence="1">
    <location>
        <begin position="1"/>
        <end position="14"/>
    </location>
</feature>
<evidence type="ECO:0008006" key="4">
    <source>
        <dbReference type="Google" id="ProtNLM"/>
    </source>
</evidence>
<dbReference type="Proteomes" id="UP001271007">
    <property type="component" value="Unassembled WGS sequence"/>
</dbReference>
<proteinExistence type="predicted"/>
<protein>
    <recommendedName>
        <fullName evidence="4">CCHC-type domain-containing protein</fullName>
    </recommendedName>
</protein>
<accession>A0AAJ0DCJ2</accession>
<feature type="compositionally biased region" description="Pro residues" evidence="1">
    <location>
        <begin position="444"/>
        <end position="455"/>
    </location>
</feature>
<sequence>MPPRPNPKDAPPARPSYAAATSPAKPVATVEAPVAPDEAYQSKNKIVLRTKRSALQNLRAKSQPDLESSQQSSYQPSPLSNQITPDPTERSASRANRPSDATTKSRQVLTLPPEDELPRPYNVDTFAFFRDPAIPSESLEEYVSAAVAHKCDATDAQVYFKFLWRITQPDDAQPEGGHETENSEESGLPKCAWCGETSHTADDCAALNSKVKAFKEEKAWKNTDRTIPLEPQGPPAPLTAHGRVFRNPQLKESIAAYVENAIKNKCSGEEARIYYNRFNRIEEHEDSSKEAVPGPNRRARSKLRCEWCAVKEHTKESCPHLGRTRLLCDYCGPCGHTTEKHLEHWPKRAAGFPSNEDVVCPTTGIVRPYSVLTGQVFRDPNYDLREDADEYVADAEYAGCFSRETAWLYYWHIKTTQWPAERPQLTRADLKDRINKAVGRTLSTPPPSPPLPNQPNRPRSPVMDTMFREPNVARETAEHYADNAVRHGCDRQNAWQYYWHFFATDKNGPMLRSPVPSVESLKTWLSYAEKVGLPKAAALAWYENSQASPPAMQAESDTSAPWPRPHEKQAFDFITPPKYISHYPPQGFPILRPESPGHLRTPDPHMESLETYKAYAVRQSSSGKKAEKVYNDAKRPMFFEPPQDSFELIDQTEQLRKAGLRAASDDAKRLGPGLRPPPGLEPPSLQGLGNPSSPKPPTGDSRKSGSSSSRPERGVSKKGSRYAFAKPGNEES</sequence>
<organism evidence="2 3">
    <name type="scientific">Extremus antarcticus</name>
    <dbReference type="NCBI Taxonomy" id="702011"/>
    <lineage>
        <taxon>Eukaryota</taxon>
        <taxon>Fungi</taxon>
        <taxon>Dikarya</taxon>
        <taxon>Ascomycota</taxon>
        <taxon>Pezizomycotina</taxon>
        <taxon>Dothideomycetes</taxon>
        <taxon>Dothideomycetidae</taxon>
        <taxon>Mycosphaerellales</taxon>
        <taxon>Extremaceae</taxon>
        <taxon>Extremus</taxon>
    </lineage>
</organism>
<feature type="region of interest" description="Disordered" evidence="1">
    <location>
        <begin position="439"/>
        <end position="461"/>
    </location>
</feature>
<dbReference type="AlphaFoldDB" id="A0AAJ0DCJ2"/>
<reference evidence="2" key="1">
    <citation type="submission" date="2023-04" db="EMBL/GenBank/DDBJ databases">
        <title>Black Yeasts Isolated from many extreme environments.</title>
        <authorList>
            <person name="Coleine C."/>
            <person name="Stajich J.E."/>
            <person name="Selbmann L."/>
        </authorList>
    </citation>
    <scope>NUCLEOTIDE SEQUENCE</scope>
    <source>
        <strain evidence="2">CCFEE 5312</strain>
    </source>
</reference>
<gene>
    <name evidence="2" type="ORF">LTR09_011080</name>
</gene>
<evidence type="ECO:0000256" key="1">
    <source>
        <dbReference type="SAM" id="MobiDB-lite"/>
    </source>
</evidence>
<feature type="compositionally biased region" description="Low complexity" evidence="1">
    <location>
        <begin position="68"/>
        <end position="82"/>
    </location>
</feature>
<evidence type="ECO:0000313" key="3">
    <source>
        <dbReference type="Proteomes" id="UP001271007"/>
    </source>
</evidence>